<proteinExistence type="predicted"/>
<dbReference type="EMBL" id="CP053564">
    <property type="protein sequence ID" value="QJY47632.1"/>
    <property type="molecule type" value="Genomic_DNA"/>
</dbReference>
<accession>A0A6M6JLW2</accession>
<protein>
    <submittedName>
        <fullName evidence="3">Toxin-antitoxin system HicB family antitoxin</fullName>
    </submittedName>
</protein>
<organism evidence="3 4">
    <name type="scientific">Pseudonocardia broussonetiae</name>
    <dbReference type="NCBI Taxonomy" id="2736640"/>
    <lineage>
        <taxon>Bacteria</taxon>
        <taxon>Bacillati</taxon>
        <taxon>Actinomycetota</taxon>
        <taxon>Actinomycetes</taxon>
        <taxon>Pseudonocardiales</taxon>
        <taxon>Pseudonocardiaceae</taxon>
        <taxon>Pseudonocardia</taxon>
    </lineage>
</organism>
<evidence type="ECO:0000256" key="1">
    <source>
        <dbReference type="SAM" id="MobiDB-lite"/>
    </source>
</evidence>
<dbReference type="RefSeq" id="WP_172160436.1">
    <property type="nucleotide sequence ID" value="NZ_CP053564.1"/>
</dbReference>
<dbReference type="SUPFAM" id="SSF47598">
    <property type="entry name" value="Ribbon-helix-helix"/>
    <property type="match status" value="1"/>
</dbReference>
<keyword evidence="4" id="KW-1185">Reference proteome</keyword>
<dbReference type="Pfam" id="PF22513">
    <property type="entry name" value="FitA-like_RHH"/>
    <property type="match status" value="1"/>
</dbReference>
<dbReference type="GO" id="GO:0006355">
    <property type="term" value="P:regulation of DNA-templated transcription"/>
    <property type="evidence" value="ECO:0007669"/>
    <property type="project" value="InterPro"/>
</dbReference>
<dbReference type="Gene3D" id="1.10.1220.10">
    <property type="entry name" value="Met repressor-like"/>
    <property type="match status" value="1"/>
</dbReference>
<dbReference type="Proteomes" id="UP000505377">
    <property type="component" value="Chromosome"/>
</dbReference>
<dbReference type="InterPro" id="IPR013321">
    <property type="entry name" value="Arc_rbn_hlx_hlx"/>
</dbReference>
<sequence>MRQLITRLDDDLHARLKARAQAEGRSVNALVVEALERVTGAPVDARAAVRQRAREAGLVVTPPVPARPEPRDRVIASTRGAGTSVGEALAAERDAS</sequence>
<feature type="domain" description="Antitoxin FitA-like ribbon-helix-helix" evidence="2">
    <location>
        <begin position="7"/>
        <end position="38"/>
    </location>
</feature>
<dbReference type="KEGG" id="pbro:HOP40_18970"/>
<dbReference type="InterPro" id="IPR010985">
    <property type="entry name" value="Ribbon_hlx_hlx"/>
</dbReference>
<gene>
    <name evidence="3" type="ORF">HOP40_18970</name>
</gene>
<dbReference type="AlphaFoldDB" id="A0A6M6JLW2"/>
<name>A0A6M6JLW2_9PSEU</name>
<dbReference type="InterPro" id="IPR053853">
    <property type="entry name" value="FitA-like_RHH"/>
</dbReference>
<evidence type="ECO:0000313" key="3">
    <source>
        <dbReference type="EMBL" id="QJY47632.1"/>
    </source>
</evidence>
<feature type="region of interest" description="Disordered" evidence="1">
    <location>
        <begin position="61"/>
        <end position="96"/>
    </location>
</feature>
<reference evidence="3 4" key="1">
    <citation type="submission" date="2020-05" db="EMBL/GenBank/DDBJ databases">
        <authorList>
            <person name="Mo P."/>
        </authorList>
    </citation>
    <scope>NUCLEOTIDE SEQUENCE [LARGE SCALE GENOMIC DNA]</scope>
    <source>
        <strain evidence="3 4">Gen01</strain>
    </source>
</reference>
<evidence type="ECO:0000259" key="2">
    <source>
        <dbReference type="Pfam" id="PF22513"/>
    </source>
</evidence>
<evidence type="ECO:0000313" key="4">
    <source>
        <dbReference type="Proteomes" id="UP000505377"/>
    </source>
</evidence>